<dbReference type="EMBL" id="GGEC01060913">
    <property type="protein sequence ID" value="MBX41397.1"/>
    <property type="molecule type" value="Transcribed_RNA"/>
</dbReference>
<reference evidence="1" key="1">
    <citation type="submission" date="2018-02" db="EMBL/GenBank/DDBJ databases">
        <title>Rhizophora mucronata_Transcriptome.</title>
        <authorList>
            <person name="Meera S.P."/>
            <person name="Sreeshan A."/>
            <person name="Augustine A."/>
        </authorList>
    </citation>
    <scope>NUCLEOTIDE SEQUENCE</scope>
    <source>
        <tissue evidence="1">Leaf</tissue>
    </source>
</reference>
<protein>
    <submittedName>
        <fullName evidence="1">Uncharacterized protein</fullName>
    </submittedName>
</protein>
<sequence length="45" mass="5413">MMDRQPTLTYFASIFFLLLNVSFMDKKVTDYGHSIYFWFHSVAFP</sequence>
<dbReference type="AlphaFoldDB" id="A0A2P2NFY4"/>
<organism evidence="1">
    <name type="scientific">Rhizophora mucronata</name>
    <name type="common">Asiatic mangrove</name>
    <dbReference type="NCBI Taxonomy" id="61149"/>
    <lineage>
        <taxon>Eukaryota</taxon>
        <taxon>Viridiplantae</taxon>
        <taxon>Streptophyta</taxon>
        <taxon>Embryophyta</taxon>
        <taxon>Tracheophyta</taxon>
        <taxon>Spermatophyta</taxon>
        <taxon>Magnoliopsida</taxon>
        <taxon>eudicotyledons</taxon>
        <taxon>Gunneridae</taxon>
        <taxon>Pentapetalae</taxon>
        <taxon>rosids</taxon>
        <taxon>fabids</taxon>
        <taxon>Malpighiales</taxon>
        <taxon>Rhizophoraceae</taxon>
        <taxon>Rhizophora</taxon>
    </lineage>
</organism>
<proteinExistence type="predicted"/>
<name>A0A2P2NFY4_RHIMU</name>
<accession>A0A2P2NFY4</accession>
<evidence type="ECO:0000313" key="1">
    <source>
        <dbReference type="EMBL" id="MBX41397.1"/>
    </source>
</evidence>